<accession>A0ABV6L1B1</accession>
<evidence type="ECO:0000256" key="1">
    <source>
        <dbReference type="ARBA" id="ARBA00009251"/>
    </source>
</evidence>
<name>A0ABV6L1B1_9SPHI</name>
<dbReference type="InterPro" id="IPR001405">
    <property type="entry name" value="UPF0758"/>
</dbReference>
<dbReference type="Proteomes" id="UP001589828">
    <property type="component" value="Unassembled WGS sequence"/>
</dbReference>
<evidence type="ECO:0000313" key="5">
    <source>
        <dbReference type="Proteomes" id="UP001589828"/>
    </source>
</evidence>
<comment type="similarity">
    <text evidence="1">Belongs to the PUR DNA-binding protein family.</text>
</comment>
<dbReference type="Gene3D" id="3.10.450.700">
    <property type="match status" value="1"/>
</dbReference>
<dbReference type="PANTHER" id="PTHR30471:SF3">
    <property type="entry name" value="UPF0758 PROTEIN YEES-RELATED"/>
    <property type="match status" value="1"/>
</dbReference>
<dbReference type="InterPro" id="IPR006628">
    <property type="entry name" value="PUR-bd_fam"/>
</dbReference>
<organism evidence="4 5">
    <name type="scientific">Mucilaginibacter angelicae</name>
    <dbReference type="NCBI Taxonomy" id="869718"/>
    <lineage>
        <taxon>Bacteria</taxon>
        <taxon>Pseudomonadati</taxon>
        <taxon>Bacteroidota</taxon>
        <taxon>Sphingobacteriia</taxon>
        <taxon>Sphingobacteriales</taxon>
        <taxon>Sphingobacteriaceae</taxon>
        <taxon>Mucilaginibacter</taxon>
    </lineage>
</organism>
<proteinExistence type="inferred from homology"/>
<comment type="caution">
    <text evidence="4">The sequence shown here is derived from an EMBL/GenBank/DDBJ whole genome shotgun (WGS) entry which is preliminary data.</text>
</comment>
<keyword evidence="2" id="KW-0238">DNA-binding</keyword>
<protein>
    <submittedName>
        <fullName evidence="4">UPF0758 domain-containing protein</fullName>
    </submittedName>
</protein>
<dbReference type="RefSeq" id="WP_377021389.1">
    <property type="nucleotide sequence ID" value="NZ_JBHLTS010000015.1"/>
</dbReference>
<dbReference type="EMBL" id="JBHLTS010000015">
    <property type="protein sequence ID" value="MFC0513525.1"/>
    <property type="molecule type" value="Genomic_DNA"/>
</dbReference>
<sequence>MEAVETNYPNLASETFSHGKKHYFFDIKKAVNNTHFLLITSSEQFGESQYYRRTIQLWEEELGMFVEALSMVLGQLAYGELSPPDVKMELVKDPKGMKAIAEYERPREKLHALGAGALSNAELLAILLCTGSSELSVLDLCEKIMRSVRNRPEQLLNRTAKDFCKFPGIGVAKAATLMAALELGRRVFIPAERAFNCNPSPKI</sequence>
<keyword evidence="5" id="KW-1185">Reference proteome</keyword>
<dbReference type="PANTHER" id="PTHR30471">
    <property type="entry name" value="DNA REPAIR PROTEIN RADC"/>
    <property type="match status" value="1"/>
</dbReference>
<evidence type="ECO:0000259" key="3">
    <source>
        <dbReference type="Pfam" id="PF20582"/>
    </source>
</evidence>
<evidence type="ECO:0000313" key="4">
    <source>
        <dbReference type="EMBL" id="MFC0513525.1"/>
    </source>
</evidence>
<reference evidence="4 5" key="1">
    <citation type="submission" date="2024-09" db="EMBL/GenBank/DDBJ databases">
        <authorList>
            <person name="Sun Q."/>
            <person name="Mori K."/>
        </authorList>
    </citation>
    <scope>NUCLEOTIDE SEQUENCE [LARGE SCALE GENOMIC DNA]</scope>
    <source>
        <strain evidence="4 5">NCAIM B.02415</strain>
    </source>
</reference>
<feature type="domain" description="UPF0758" evidence="3">
    <location>
        <begin position="97"/>
        <end position="175"/>
    </location>
</feature>
<dbReference type="Pfam" id="PF20582">
    <property type="entry name" value="UPF0758_N"/>
    <property type="match status" value="1"/>
</dbReference>
<gene>
    <name evidence="4" type="ORF">ACFFGT_04910</name>
</gene>
<evidence type="ECO:0000256" key="2">
    <source>
        <dbReference type="ARBA" id="ARBA00023125"/>
    </source>
</evidence>
<dbReference type="InterPro" id="IPR046778">
    <property type="entry name" value="UPF0758_N"/>
</dbReference>
<dbReference type="Pfam" id="PF11680">
    <property type="entry name" value="DUF3276"/>
    <property type="match status" value="1"/>
</dbReference>